<dbReference type="InterPro" id="IPR038375">
    <property type="entry name" value="NDUFAF7_sf"/>
</dbReference>
<evidence type="ECO:0000256" key="4">
    <source>
        <dbReference type="ARBA" id="ARBA00022679"/>
    </source>
</evidence>
<dbReference type="Proteomes" id="UP000001514">
    <property type="component" value="Unassembled WGS sequence"/>
</dbReference>
<dbReference type="Pfam" id="PF02636">
    <property type="entry name" value="Methyltransf_28"/>
    <property type="match status" value="1"/>
</dbReference>
<keyword evidence="5 7" id="KW-0496">Mitochondrion</keyword>
<dbReference type="EC" id="2.1.1.320" evidence="7"/>
<comment type="function">
    <text evidence="7">Arginine methyltransferase involved in the assembly or stability of mitochondrial NADH:ubiquinone oxidoreductase complex (complex I).</text>
</comment>
<comment type="similarity">
    <text evidence="2 7">Belongs to the NDUFAF7 family.</text>
</comment>
<evidence type="ECO:0000256" key="3">
    <source>
        <dbReference type="ARBA" id="ARBA00022603"/>
    </source>
</evidence>
<dbReference type="OMA" id="LPFAPNM"/>
<evidence type="ECO:0000313" key="9">
    <source>
        <dbReference type="Proteomes" id="UP000001514"/>
    </source>
</evidence>
<keyword evidence="4 7" id="KW-0808">Transferase</keyword>
<dbReference type="SUPFAM" id="SSF53335">
    <property type="entry name" value="S-adenosyl-L-methionine-dependent methyltransferases"/>
    <property type="match status" value="1"/>
</dbReference>
<dbReference type="AlphaFoldDB" id="D8QMP2"/>
<comment type="catalytic activity">
    <reaction evidence="6 7">
        <text>L-arginyl-[protein] + 2 S-adenosyl-L-methionine = N(omega),N(omega)'-dimethyl-L-arginyl-[protein] + 2 S-adenosyl-L-homocysteine + 2 H(+)</text>
        <dbReference type="Rhea" id="RHEA:48108"/>
        <dbReference type="Rhea" id="RHEA-COMP:10532"/>
        <dbReference type="Rhea" id="RHEA-COMP:11992"/>
        <dbReference type="ChEBI" id="CHEBI:15378"/>
        <dbReference type="ChEBI" id="CHEBI:29965"/>
        <dbReference type="ChEBI" id="CHEBI:57856"/>
        <dbReference type="ChEBI" id="CHEBI:59789"/>
        <dbReference type="ChEBI" id="CHEBI:88221"/>
        <dbReference type="EC" id="2.1.1.320"/>
    </reaction>
</comment>
<dbReference type="PANTHER" id="PTHR12049">
    <property type="entry name" value="PROTEIN ARGININE METHYLTRANSFERASE NDUFAF7, MITOCHONDRIAL"/>
    <property type="match status" value="1"/>
</dbReference>
<dbReference type="eggNOG" id="ENOG502QRKD">
    <property type="taxonomic scope" value="Eukaryota"/>
</dbReference>
<dbReference type="InterPro" id="IPR003788">
    <property type="entry name" value="NDUFAF7"/>
</dbReference>
<accession>D8QMP2</accession>
<proteinExistence type="inferred from homology"/>
<dbReference type="HOGENOM" id="CLU_028484_0_1_1"/>
<dbReference type="InParanoid" id="D8QMP2"/>
<dbReference type="KEGG" id="smo:SELMODRAFT_75281"/>
<dbReference type="FunCoup" id="D8QMP2">
    <property type="interactions" value="1353"/>
</dbReference>
<dbReference type="Gramene" id="EFJ37966">
    <property type="protein sequence ID" value="EFJ37966"/>
    <property type="gene ID" value="SELMODRAFT_75281"/>
</dbReference>
<dbReference type="EMBL" id="GL377565">
    <property type="protein sequence ID" value="EFJ37966.1"/>
    <property type="molecule type" value="Genomic_DNA"/>
</dbReference>
<dbReference type="GO" id="GO:0032259">
    <property type="term" value="P:methylation"/>
    <property type="evidence" value="ECO:0007669"/>
    <property type="project" value="UniProtKB-KW"/>
</dbReference>
<keyword evidence="3 7" id="KW-0489">Methyltransferase</keyword>
<feature type="non-terminal residue" evidence="8">
    <location>
        <position position="1"/>
    </location>
</feature>
<sequence length="406" mass="46242">VRDYIRQALYHPKFGYFSSRPDVVGSMREPLDFSGISGGRFAYRKHIAELYKQNDMSWFTPVELFQPWYGFAVAEYILQTMNPQFPLKIYEIGGGTGTCASNVLGYIRERQGDVYNTMHYTSVDVSEGLANKQRHRLCEEEEHGDKFSVECRNARDKSGWGEQDESPCYVVMLEVLDNMPHDLLFRESSKSPWMETYVQYDSSESRFVEHHRPVEDSLVSRCLEILGKERDGDSVDVVRKLTKSVKSIFSRVLPSPEKWWIPTGCMELLESLHYARPNMVMVVSDFSFLPEVKIPGRGAPLVSSKKDGVTTDYSSYLDAKGEADIFFPTDFDQLLILDNECAISQSEGKIVPNKFGVYRGSAIMSSSNFMSRFAYVNQVKTKSGFNPLLDEYSNTKVYLSAPVLKG</sequence>
<keyword evidence="9" id="KW-1185">Reference proteome</keyword>
<dbReference type="PANTHER" id="PTHR12049:SF5">
    <property type="entry name" value="PROTEIN ARGININE METHYLTRANSFERASE NDUFAF7 HOMOLOG, MITOCHONDRIAL"/>
    <property type="match status" value="1"/>
</dbReference>
<dbReference type="GO" id="GO:0035243">
    <property type="term" value="F:protein-arginine omega-N symmetric methyltransferase activity"/>
    <property type="evidence" value="ECO:0000318"/>
    <property type="project" value="GO_Central"/>
</dbReference>
<organism evidence="9">
    <name type="scientific">Selaginella moellendorffii</name>
    <name type="common">Spikemoss</name>
    <dbReference type="NCBI Taxonomy" id="88036"/>
    <lineage>
        <taxon>Eukaryota</taxon>
        <taxon>Viridiplantae</taxon>
        <taxon>Streptophyta</taxon>
        <taxon>Embryophyta</taxon>
        <taxon>Tracheophyta</taxon>
        <taxon>Lycopodiopsida</taxon>
        <taxon>Selaginellales</taxon>
        <taxon>Selaginellaceae</taxon>
        <taxon>Selaginella</taxon>
    </lineage>
</organism>
<evidence type="ECO:0000256" key="6">
    <source>
        <dbReference type="ARBA" id="ARBA00048612"/>
    </source>
</evidence>
<evidence type="ECO:0000313" key="8">
    <source>
        <dbReference type="EMBL" id="EFJ37966.1"/>
    </source>
</evidence>
<evidence type="ECO:0000256" key="5">
    <source>
        <dbReference type="ARBA" id="ARBA00023128"/>
    </source>
</evidence>
<comment type="subcellular location">
    <subcellularLocation>
        <location evidence="1 7">Mitochondrion</location>
    </subcellularLocation>
</comment>
<reference evidence="8 9" key="1">
    <citation type="journal article" date="2011" name="Science">
        <title>The Selaginella genome identifies genetic changes associated with the evolution of vascular plants.</title>
        <authorList>
            <person name="Banks J.A."/>
            <person name="Nishiyama T."/>
            <person name="Hasebe M."/>
            <person name="Bowman J.L."/>
            <person name="Gribskov M."/>
            <person name="dePamphilis C."/>
            <person name="Albert V.A."/>
            <person name="Aono N."/>
            <person name="Aoyama T."/>
            <person name="Ambrose B.A."/>
            <person name="Ashton N.W."/>
            <person name="Axtell M.J."/>
            <person name="Barker E."/>
            <person name="Barker M.S."/>
            <person name="Bennetzen J.L."/>
            <person name="Bonawitz N.D."/>
            <person name="Chapple C."/>
            <person name="Cheng C."/>
            <person name="Correa L.G."/>
            <person name="Dacre M."/>
            <person name="DeBarry J."/>
            <person name="Dreyer I."/>
            <person name="Elias M."/>
            <person name="Engstrom E.M."/>
            <person name="Estelle M."/>
            <person name="Feng L."/>
            <person name="Finet C."/>
            <person name="Floyd S.K."/>
            <person name="Frommer W.B."/>
            <person name="Fujita T."/>
            <person name="Gramzow L."/>
            <person name="Gutensohn M."/>
            <person name="Harholt J."/>
            <person name="Hattori M."/>
            <person name="Heyl A."/>
            <person name="Hirai T."/>
            <person name="Hiwatashi Y."/>
            <person name="Ishikawa M."/>
            <person name="Iwata M."/>
            <person name="Karol K.G."/>
            <person name="Koehler B."/>
            <person name="Kolukisaoglu U."/>
            <person name="Kubo M."/>
            <person name="Kurata T."/>
            <person name="Lalonde S."/>
            <person name="Li K."/>
            <person name="Li Y."/>
            <person name="Litt A."/>
            <person name="Lyons E."/>
            <person name="Manning G."/>
            <person name="Maruyama T."/>
            <person name="Michael T.P."/>
            <person name="Mikami K."/>
            <person name="Miyazaki S."/>
            <person name="Morinaga S."/>
            <person name="Murata T."/>
            <person name="Mueller-Roeber B."/>
            <person name="Nelson D.R."/>
            <person name="Obara M."/>
            <person name="Oguri Y."/>
            <person name="Olmstead R.G."/>
            <person name="Onodera N."/>
            <person name="Petersen B.L."/>
            <person name="Pils B."/>
            <person name="Prigge M."/>
            <person name="Rensing S.A."/>
            <person name="Riano-Pachon D.M."/>
            <person name="Roberts A.W."/>
            <person name="Sato Y."/>
            <person name="Scheller H.V."/>
            <person name="Schulz B."/>
            <person name="Schulz C."/>
            <person name="Shakirov E.V."/>
            <person name="Shibagaki N."/>
            <person name="Shinohara N."/>
            <person name="Shippen D.E."/>
            <person name="Soerensen I."/>
            <person name="Sotooka R."/>
            <person name="Sugimoto N."/>
            <person name="Sugita M."/>
            <person name="Sumikawa N."/>
            <person name="Tanurdzic M."/>
            <person name="Theissen G."/>
            <person name="Ulvskov P."/>
            <person name="Wakazuki S."/>
            <person name="Weng J.K."/>
            <person name="Willats W.W."/>
            <person name="Wipf D."/>
            <person name="Wolf P.G."/>
            <person name="Yang L."/>
            <person name="Zimmer A.D."/>
            <person name="Zhu Q."/>
            <person name="Mitros T."/>
            <person name="Hellsten U."/>
            <person name="Loque D."/>
            <person name="Otillar R."/>
            <person name="Salamov A."/>
            <person name="Schmutz J."/>
            <person name="Shapiro H."/>
            <person name="Lindquist E."/>
            <person name="Lucas S."/>
            <person name="Rokhsar D."/>
            <person name="Grigoriev I.V."/>
        </authorList>
    </citation>
    <scope>NUCLEOTIDE SEQUENCE [LARGE SCALE GENOMIC DNA]</scope>
</reference>
<evidence type="ECO:0000256" key="2">
    <source>
        <dbReference type="ARBA" id="ARBA00005891"/>
    </source>
</evidence>
<dbReference type="Gene3D" id="3.40.50.12710">
    <property type="match status" value="1"/>
</dbReference>
<evidence type="ECO:0000256" key="7">
    <source>
        <dbReference type="RuleBase" id="RU364114"/>
    </source>
</evidence>
<dbReference type="InterPro" id="IPR029063">
    <property type="entry name" value="SAM-dependent_MTases_sf"/>
</dbReference>
<protein>
    <recommendedName>
        <fullName evidence="7">Protein arginine methyltransferase NDUFAF7</fullName>
        <ecNumber evidence="7">2.1.1.320</ecNumber>
    </recommendedName>
</protein>
<dbReference type="STRING" id="88036.D8QMP2"/>
<evidence type="ECO:0000256" key="1">
    <source>
        <dbReference type="ARBA" id="ARBA00004173"/>
    </source>
</evidence>
<dbReference type="GO" id="GO:0005739">
    <property type="term" value="C:mitochondrion"/>
    <property type="evidence" value="ECO:0007669"/>
    <property type="project" value="UniProtKB-SubCell"/>
</dbReference>
<dbReference type="OrthoDB" id="17415at2759"/>
<gene>
    <name evidence="8" type="ORF">SELMODRAFT_75281</name>
</gene>
<name>D8QMP2_SELML</name>